<organism evidence="1 2">
    <name type="scientific">Vararia minispora EC-137</name>
    <dbReference type="NCBI Taxonomy" id="1314806"/>
    <lineage>
        <taxon>Eukaryota</taxon>
        <taxon>Fungi</taxon>
        <taxon>Dikarya</taxon>
        <taxon>Basidiomycota</taxon>
        <taxon>Agaricomycotina</taxon>
        <taxon>Agaricomycetes</taxon>
        <taxon>Russulales</taxon>
        <taxon>Lachnocladiaceae</taxon>
        <taxon>Vararia</taxon>
    </lineage>
</organism>
<name>A0ACB8QRB0_9AGAM</name>
<accession>A0ACB8QRB0</accession>
<comment type="caution">
    <text evidence="1">The sequence shown here is derived from an EMBL/GenBank/DDBJ whole genome shotgun (WGS) entry which is preliminary data.</text>
</comment>
<sequence length="435" mass="45122">MQAAVLLSVLSAITSVSSLVLDVPAEAPQTNILSDHSASNDFIGSIYFMTNQPSGNFVVSASIGADGLLTPAHAISTGGIGGVSHAMPALALDPLFSEGPIAVHERSGLLATVNPGSNTIQLFAVDPKNPTVLSPIGGPAPAGGAFPTSVAFNNAGDMLCAINGAEVGCIQCYSIHPWRGLVPGDMRPLNLNQTNPPTGFANTTTTVRFTPDDTSVIVVVKGDRDVPGHTGFLMSWPVLSVSPATLSANAVIAPAPSIGSIPFSLSYIPGRRAFLVGDGTGVDVFNYQAGLEPGQITNKSIEIPGQIATCWSAYSQTSGNYYVADNLVSTVTEIHVDDQLAPSIARQYVPPPGNTGTNELAVATINGQDFLYLLLPNVTSIGVMRIDGPANGTFVQTLDFSQPAASVNLNITLLMAGLSIYMKDQTHLSRALGPR</sequence>
<keyword evidence="2" id="KW-1185">Reference proteome</keyword>
<reference evidence="1" key="1">
    <citation type="submission" date="2021-02" db="EMBL/GenBank/DDBJ databases">
        <authorList>
            <consortium name="DOE Joint Genome Institute"/>
            <person name="Ahrendt S."/>
            <person name="Looney B.P."/>
            <person name="Miyauchi S."/>
            <person name="Morin E."/>
            <person name="Drula E."/>
            <person name="Courty P.E."/>
            <person name="Chicoki N."/>
            <person name="Fauchery L."/>
            <person name="Kohler A."/>
            <person name="Kuo A."/>
            <person name="Labutti K."/>
            <person name="Pangilinan J."/>
            <person name="Lipzen A."/>
            <person name="Riley R."/>
            <person name="Andreopoulos W."/>
            <person name="He G."/>
            <person name="Johnson J."/>
            <person name="Barry K.W."/>
            <person name="Grigoriev I.V."/>
            <person name="Nagy L."/>
            <person name="Hibbett D."/>
            <person name="Henrissat B."/>
            <person name="Matheny P.B."/>
            <person name="Labbe J."/>
            <person name="Martin F."/>
        </authorList>
    </citation>
    <scope>NUCLEOTIDE SEQUENCE</scope>
    <source>
        <strain evidence="1">EC-137</strain>
    </source>
</reference>
<dbReference type="EMBL" id="MU273504">
    <property type="protein sequence ID" value="KAI0034217.1"/>
    <property type="molecule type" value="Genomic_DNA"/>
</dbReference>
<evidence type="ECO:0000313" key="1">
    <source>
        <dbReference type="EMBL" id="KAI0034217.1"/>
    </source>
</evidence>
<dbReference type="Proteomes" id="UP000814128">
    <property type="component" value="Unassembled WGS sequence"/>
</dbReference>
<gene>
    <name evidence="1" type="ORF">K488DRAFT_84191</name>
</gene>
<protein>
    <submittedName>
        <fullName evidence="1">Uncharacterized protein</fullName>
    </submittedName>
</protein>
<evidence type="ECO:0000313" key="2">
    <source>
        <dbReference type="Proteomes" id="UP000814128"/>
    </source>
</evidence>
<reference evidence="1" key="2">
    <citation type="journal article" date="2022" name="New Phytol.">
        <title>Evolutionary transition to the ectomycorrhizal habit in the genomes of a hyperdiverse lineage of mushroom-forming fungi.</title>
        <authorList>
            <person name="Looney B."/>
            <person name="Miyauchi S."/>
            <person name="Morin E."/>
            <person name="Drula E."/>
            <person name="Courty P.E."/>
            <person name="Kohler A."/>
            <person name="Kuo A."/>
            <person name="LaButti K."/>
            <person name="Pangilinan J."/>
            <person name="Lipzen A."/>
            <person name="Riley R."/>
            <person name="Andreopoulos W."/>
            <person name="He G."/>
            <person name="Johnson J."/>
            <person name="Nolan M."/>
            <person name="Tritt A."/>
            <person name="Barry K.W."/>
            <person name="Grigoriev I.V."/>
            <person name="Nagy L.G."/>
            <person name="Hibbett D."/>
            <person name="Henrissat B."/>
            <person name="Matheny P.B."/>
            <person name="Labbe J."/>
            <person name="Martin F.M."/>
        </authorList>
    </citation>
    <scope>NUCLEOTIDE SEQUENCE</scope>
    <source>
        <strain evidence="1">EC-137</strain>
    </source>
</reference>
<proteinExistence type="predicted"/>